<protein>
    <submittedName>
        <fullName evidence="1">Uncharacterized protein</fullName>
    </submittedName>
</protein>
<evidence type="ECO:0000313" key="2">
    <source>
        <dbReference type="Proteomes" id="UP001168821"/>
    </source>
</evidence>
<evidence type="ECO:0000313" key="1">
    <source>
        <dbReference type="EMBL" id="KAJ3650774.1"/>
    </source>
</evidence>
<comment type="caution">
    <text evidence="1">The sequence shown here is derived from an EMBL/GenBank/DDBJ whole genome shotgun (WGS) entry which is preliminary data.</text>
</comment>
<organism evidence="1 2">
    <name type="scientific">Zophobas morio</name>
    <dbReference type="NCBI Taxonomy" id="2755281"/>
    <lineage>
        <taxon>Eukaryota</taxon>
        <taxon>Metazoa</taxon>
        <taxon>Ecdysozoa</taxon>
        <taxon>Arthropoda</taxon>
        <taxon>Hexapoda</taxon>
        <taxon>Insecta</taxon>
        <taxon>Pterygota</taxon>
        <taxon>Neoptera</taxon>
        <taxon>Endopterygota</taxon>
        <taxon>Coleoptera</taxon>
        <taxon>Polyphaga</taxon>
        <taxon>Cucujiformia</taxon>
        <taxon>Tenebrionidae</taxon>
        <taxon>Zophobas</taxon>
    </lineage>
</organism>
<proteinExistence type="predicted"/>
<gene>
    <name evidence="1" type="ORF">Zmor_016854</name>
</gene>
<dbReference type="AlphaFoldDB" id="A0AA38IBF6"/>
<dbReference type="EMBL" id="JALNTZ010000005">
    <property type="protein sequence ID" value="KAJ3650774.1"/>
    <property type="molecule type" value="Genomic_DNA"/>
</dbReference>
<dbReference type="Proteomes" id="UP001168821">
    <property type="component" value="Unassembled WGS sequence"/>
</dbReference>
<keyword evidence="2" id="KW-1185">Reference proteome</keyword>
<sequence>MATRESMDFDSFMDCESIAASTEEILWSDDETIIAEQESIWHQGKKKMSVFSRFFRVMGYKFCAILNHLFRLRKKLTTIKPHSYNQLMASHRVDFFEE</sequence>
<accession>A0AA38IBF6</accession>
<reference evidence="1" key="1">
    <citation type="journal article" date="2023" name="G3 (Bethesda)">
        <title>Whole genome assemblies of Zophobas morio and Tenebrio molitor.</title>
        <authorList>
            <person name="Kaur S."/>
            <person name="Stinson S.A."/>
            <person name="diCenzo G.C."/>
        </authorList>
    </citation>
    <scope>NUCLEOTIDE SEQUENCE</scope>
    <source>
        <strain evidence="1">QUZm001</strain>
    </source>
</reference>
<name>A0AA38IBF6_9CUCU</name>